<proteinExistence type="predicted"/>
<gene>
    <name evidence="1" type="ORF">FZI38_21580</name>
</gene>
<dbReference type="RefSeq" id="WP_050569096.1">
    <property type="nucleotide sequence ID" value="NZ_JAVSDN010000008.1"/>
</dbReference>
<dbReference type="AlphaFoldDB" id="A0AAN5WZV8"/>
<dbReference type="Proteomes" id="UP000439917">
    <property type="component" value="Unassembled WGS sequence"/>
</dbReference>
<accession>A0AAN5WZV8</accession>
<evidence type="ECO:0000313" key="2">
    <source>
        <dbReference type="Proteomes" id="UP000439917"/>
    </source>
</evidence>
<evidence type="ECO:0000313" key="1">
    <source>
        <dbReference type="EMBL" id="KAB0875092.1"/>
    </source>
</evidence>
<dbReference type="EMBL" id="WAGF01000026">
    <property type="protein sequence ID" value="KAB0875092.1"/>
    <property type="molecule type" value="Genomic_DNA"/>
</dbReference>
<sequence>MSTETLLGVMKDHGVFENEENKVSGLAQRAIDNGYDSLSPLQKRVLEPFMSHVCDGAEDPGGNHNECTNVLTGEKLEQAYENYSYYDALLCEQCIDDIEEWRRQWERIRDE</sequence>
<protein>
    <submittedName>
        <fullName evidence="1">Uncharacterized protein</fullName>
    </submittedName>
</protein>
<reference evidence="1 2" key="1">
    <citation type="submission" date="2019-09" db="EMBL/GenBank/DDBJ databases">
        <title>Prevalence, distribution, and phylogeny of type two toxin-antitoxin genes possessed by Cronobacter species where C. sakazakii homologs follow sequence type lineages.</title>
        <authorList>
            <person name="Finkelstein S."/>
            <person name="Negrete F."/>
            <person name="Jang H."/>
            <person name="Gopinath G.R."/>
            <person name="Tall B.D."/>
        </authorList>
    </citation>
    <scope>NUCLEOTIDE SEQUENCE [LARGE SCALE GENOMIC DNA]</scope>
    <source>
        <strain evidence="1 2">MOD1_Comp4</strain>
    </source>
</reference>
<name>A0AAN5WZV8_CROSK</name>
<organism evidence="1 2">
    <name type="scientific">Cronobacter sakazakii</name>
    <name type="common">Enterobacter sakazakii</name>
    <dbReference type="NCBI Taxonomy" id="28141"/>
    <lineage>
        <taxon>Bacteria</taxon>
        <taxon>Pseudomonadati</taxon>
        <taxon>Pseudomonadota</taxon>
        <taxon>Gammaproteobacteria</taxon>
        <taxon>Enterobacterales</taxon>
        <taxon>Enterobacteriaceae</taxon>
        <taxon>Cronobacter</taxon>
    </lineage>
</organism>
<comment type="caution">
    <text evidence="1">The sequence shown here is derived from an EMBL/GenBank/DDBJ whole genome shotgun (WGS) entry which is preliminary data.</text>
</comment>